<organism evidence="1 2">
    <name type="scientific">Rhizobium soli</name>
    <dbReference type="NCBI Taxonomy" id="424798"/>
    <lineage>
        <taxon>Bacteria</taxon>
        <taxon>Pseudomonadati</taxon>
        <taxon>Pseudomonadota</taxon>
        <taxon>Alphaproteobacteria</taxon>
        <taxon>Hyphomicrobiales</taxon>
        <taxon>Rhizobiaceae</taxon>
        <taxon>Rhizobium/Agrobacterium group</taxon>
        <taxon>Rhizobium</taxon>
    </lineage>
</organism>
<protein>
    <submittedName>
        <fullName evidence="1">Uncharacterized protein</fullName>
    </submittedName>
</protein>
<proteinExistence type="predicted"/>
<accession>A0A7X0JN64</accession>
<reference evidence="1 2" key="1">
    <citation type="submission" date="2020-08" db="EMBL/GenBank/DDBJ databases">
        <title>The Agave Microbiome: Exploring the role of microbial communities in plant adaptations to desert environments.</title>
        <authorList>
            <person name="Partida-Martinez L.P."/>
        </authorList>
    </citation>
    <scope>NUCLEOTIDE SEQUENCE [LARGE SCALE GENOMIC DNA]</scope>
    <source>
        <strain evidence="1 2">AS3.12</strain>
    </source>
</reference>
<dbReference type="Proteomes" id="UP000585437">
    <property type="component" value="Unassembled WGS sequence"/>
</dbReference>
<name>A0A7X0JN64_9HYPH</name>
<gene>
    <name evidence="1" type="ORF">F4695_004050</name>
</gene>
<sequence>MLWRLPTLRPYAMTLTMSQLSFVNIDRCLENAMSTLPVIAALTCGMNFKAKTRIFGSMLDDCQI</sequence>
<evidence type="ECO:0000313" key="1">
    <source>
        <dbReference type="EMBL" id="MBB6510658.1"/>
    </source>
</evidence>
<dbReference type="EMBL" id="JACHBU010000010">
    <property type="protein sequence ID" value="MBB6510658.1"/>
    <property type="molecule type" value="Genomic_DNA"/>
</dbReference>
<keyword evidence="2" id="KW-1185">Reference proteome</keyword>
<comment type="caution">
    <text evidence="1">The sequence shown here is derived from an EMBL/GenBank/DDBJ whole genome shotgun (WGS) entry which is preliminary data.</text>
</comment>
<dbReference type="AlphaFoldDB" id="A0A7X0JN64"/>
<evidence type="ECO:0000313" key="2">
    <source>
        <dbReference type="Proteomes" id="UP000585437"/>
    </source>
</evidence>